<keyword evidence="2" id="KW-1185">Reference proteome</keyword>
<feature type="non-terminal residue" evidence="1">
    <location>
        <position position="57"/>
    </location>
</feature>
<sequence>MGVVFDRGLDDSAKNAAAVSRTVFIAFAIECTVPLTPAQLSGLGIHYTRYLPLLFTP</sequence>
<proteinExistence type="predicted"/>
<evidence type="ECO:0000313" key="2">
    <source>
        <dbReference type="Proteomes" id="UP001278500"/>
    </source>
</evidence>
<dbReference type="AlphaFoldDB" id="A0AAE0JLZ4"/>
<dbReference type="GeneID" id="87863605"/>
<organism evidence="1 2">
    <name type="scientific">Neurospora tetraspora</name>
    <dbReference type="NCBI Taxonomy" id="94610"/>
    <lineage>
        <taxon>Eukaryota</taxon>
        <taxon>Fungi</taxon>
        <taxon>Dikarya</taxon>
        <taxon>Ascomycota</taxon>
        <taxon>Pezizomycotina</taxon>
        <taxon>Sordariomycetes</taxon>
        <taxon>Sordariomycetidae</taxon>
        <taxon>Sordariales</taxon>
        <taxon>Sordariaceae</taxon>
        <taxon>Neurospora</taxon>
    </lineage>
</organism>
<name>A0AAE0JLZ4_9PEZI</name>
<comment type="caution">
    <text evidence="1">The sequence shown here is derived from an EMBL/GenBank/DDBJ whole genome shotgun (WGS) entry which is preliminary data.</text>
</comment>
<gene>
    <name evidence="1" type="ORF">B0H65DRAFT_459314</name>
</gene>
<evidence type="ECO:0000313" key="1">
    <source>
        <dbReference type="EMBL" id="KAK3351873.1"/>
    </source>
</evidence>
<accession>A0AAE0JLZ4</accession>
<reference evidence="1" key="2">
    <citation type="submission" date="2023-06" db="EMBL/GenBank/DDBJ databases">
        <authorList>
            <consortium name="Lawrence Berkeley National Laboratory"/>
            <person name="Haridas S."/>
            <person name="Hensen N."/>
            <person name="Bonometti L."/>
            <person name="Westerberg I."/>
            <person name="Brannstrom I.O."/>
            <person name="Guillou S."/>
            <person name="Cros-Aarteil S."/>
            <person name="Calhoun S."/>
            <person name="Kuo A."/>
            <person name="Mondo S."/>
            <person name="Pangilinan J."/>
            <person name="Riley R."/>
            <person name="Labutti K."/>
            <person name="Andreopoulos B."/>
            <person name="Lipzen A."/>
            <person name="Chen C."/>
            <person name="Yanf M."/>
            <person name="Daum C."/>
            <person name="Ng V."/>
            <person name="Clum A."/>
            <person name="Steindorff A."/>
            <person name="Ohm R."/>
            <person name="Martin F."/>
            <person name="Silar P."/>
            <person name="Natvig D."/>
            <person name="Lalanne C."/>
            <person name="Gautier V."/>
            <person name="Ament-Velasquez S.L."/>
            <person name="Kruys A."/>
            <person name="Hutchinson M.I."/>
            <person name="Powell A.J."/>
            <person name="Barry K."/>
            <person name="Miller A.N."/>
            <person name="Grigoriev I.V."/>
            <person name="Debuchy R."/>
            <person name="Gladieux P."/>
            <person name="Thoren M.H."/>
            <person name="Johannesson H."/>
        </authorList>
    </citation>
    <scope>NUCLEOTIDE SEQUENCE</scope>
    <source>
        <strain evidence="1">CBS 560.94</strain>
    </source>
</reference>
<reference evidence="1" key="1">
    <citation type="journal article" date="2023" name="Mol. Phylogenet. Evol.">
        <title>Genome-scale phylogeny and comparative genomics of the fungal order Sordariales.</title>
        <authorList>
            <person name="Hensen N."/>
            <person name="Bonometti L."/>
            <person name="Westerberg I."/>
            <person name="Brannstrom I.O."/>
            <person name="Guillou S."/>
            <person name="Cros-Aarteil S."/>
            <person name="Calhoun S."/>
            <person name="Haridas S."/>
            <person name="Kuo A."/>
            <person name="Mondo S."/>
            <person name="Pangilinan J."/>
            <person name="Riley R."/>
            <person name="LaButti K."/>
            <person name="Andreopoulos B."/>
            <person name="Lipzen A."/>
            <person name="Chen C."/>
            <person name="Yan M."/>
            <person name="Daum C."/>
            <person name="Ng V."/>
            <person name="Clum A."/>
            <person name="Steindorff A."/>
            <person name="Ohm R.A."/>
            <person name="Martin F."/>
            <person name="Silar P."/>
            <person name="Natvig D.O."/>
            <person name="Lalanne C."/>
            <person name="Gautier V."/>
            <person name="Ament-Velasquez S.L."/>
            <person name="Kruys A."/>
            <person name="Hutchinson M.I."/>
            <person name="Powell A.J."/>
            <person name="Barry K."/>
            <person name="Miller A.N."/>
            <person name="Grigoriev I.V."/>
            <person name="Debuchy R."/>
            <person name="Gladieux P."/>
            <person name="Hiltunen Thoren M."/>
            <person name="Johannesson H."/>
        </authorList>
    </citation>
    <scope>NUCLEOTIDE SEQUENCE</scope>
    <source>
        <strain evidence="1">CBS 560.94</strain>
    </source>
</reference>
<dbReference type="RefSeq" id="XP_062685168.1">
    <property type="nucleotide sequence ID" value="XM_062826451.1"/>
</dbReference>
<protein>
    <submittedName>
        <fullName evidence="1">Uncharacterized protein</fullName>
    </submittedName>
</protein>
<dbReference type="EMBL" id="JAUEPP010000002">
    <property type="protein sequence ID" value="KAK3351873.1"/>
    <property type="molecule type" value="Genomic_DNA"/>
</dbReference>
<dbReference type="Proteomes" id="UP001278500">
    <property type="component" value="Unassembled WGS sequence"/>
</dbReference>